<evidence type="ECO:0000313" key="1">
    <source>
        <dbReference type="EMBL" id="VYT12251.1"/>
    </source>
</evidence>
<gene>
    <name evidence="1" type="ORF">AULFYP135_01732</name>
</gene>
<sequence length="76" mass="8869">MSRRKDNPSRWRVWPKERKTKRAAVKPDAEALELVRCKDCRNLEITGCYGECRKGYLGIVRPDDFCSRAEKRGGVR</sequence>
<organism evidence="1">
    <name type="scientific">uncultured Anaerotruncus sp</name>
    <dbReference type="NCBI Taxonomy" id="905011"/>
    <lineage>
        <taxon>Bacteria</taxon>
        <taxon>Bacillati</taxon>
        <taxon>Bacillota</taxon>
        <taxon>Clostridia</taxon>
        <taxon>Eubacteriales</taxon>
        <taxon>Oscillospiraceae</taxon>
        <taxon>Anaerotruncus</taxon>
        <taxon>environmental samples</taxon>
    </lineage>
</organism>
<reference evidence="1" key="1">
    <citation type="submission" date="2019-11" db="EMBL/GenBank/DDBJ databases">
        <authorList>
            <person name="Feng L."/>
        </authorList>
    </citation>
    <scope>NUCLEOTIDE SEQUENCE</scope>
    <source>
        <strain evidence="1">AundefinedLFYP135</strain>
    </source>
</reference>
<dbReference type="EMBL" id="CACRSL010000003">
    <property type="protein sequence ID" value="VYT12251.1"/>
    <property type="molecule type" value="Genomic_DNA"/>
</dbReference>
<protein>
    <submittedName>
        <fullName evidence="1">Uncharacterized protein</fullName>
    </submittedName>
</protein>
<accession>A0A6N2U760</accession>
<dbReference type="AlphaFoldDB" id="A0A6N2U760"/>
<name>A0A6N2U760_9FIRM</name>
<proteinExistence type="predicted"/>